<feature type="region of interest" description="Disordered" evidence="1">
    <location>
        <begin position="22"/>
        <end position="102"/>
    </location>
</feature>
<accession>A0ABR8TMG4</accession>
<organism evidence="3 4">
    <name type="scientific">Serpens gallinarum</name>
    <dbReference type="NCBI Taxonomy" id="2763075"/>
    <lineage>
        <taxon>Bacteria</taxon>
        <taxon>Pseudomonadati</taxon>
        <taxon>Pseudomonadota</taxon>
        <taxon>Gammaproteobacteria</taxon>
        <taxon>Pseudomonadales</taxon>
        <taxon>Pseudomonadaceae</taxon>
        <taxon>Pseudomonas</taxon>
    </lineage>
</organism>
<feature type="chain" id="PRO_5047051469" evidence="2">
    <location>
        <begin position="24"/>
        <end position="102"/>
    </location>
</feature>
<protein>
    <submittedName>
        <fullName evidence="3">Uncharacterized protein</fullName>
    </submittedName>
</protein>
<dbReference type="Proteomes" id="UP000611945">
    <property type="component" value="Unassembled WGS sequence"/>
</dbReference>
<proteinExistence type="predicted"/>
<gene>
    <name evidence="3" type="ORF">H9642_07120</name>
</gene>
<feature type="compositionally biased region" description="Basic and acidic residues" evidence="1">
    <location>
        <begin position="52"/>
        <end position="75"/>
    </location>
</feature>
<evidence type="ECO:0000313" key="4">
    <source>
        <dbReference type="Proteomes" id="UP000611945"/>
    </source>
</evidence>
<feature type="signal peptide" evidence="2">
    <location>
        <begin position="1"/>
        <end position="23"/>
    </location>
</feature>
<keyword evidence="4" id="KW-1185">Reference proteome</keyword>
<comment type="caution">
    <text evidence="3">The sequence shown here is derived from an EMBL/GenBank/DDBJ whole genome shotgun (WGS) entry which is preliminary data.</text>
</comment>
<dbReference type="EMBL" id="JACSQG010000002">
    <property type="protein sequence ID" value="MBD7976960.1"/>
    <property type="molecule type" value="Genomic_DNA"/>
</dbReference>
<evidence type="ECO:0000256" key="2">
    <source>
        <dbReference type="SAM" id="SignalP"/>
    </source>
</evidence>
<keyword evidence="2" id="KW-0732">Signal</keyword>
<evidence type="ECO:0000256" key="1">
    <source>
        <dbReference type="SAM" id="MobiDB-lite"/>
    </source>
</evidence>
<evidence type="ECO:0000313" key="3">
    <source>
        <dbReference type="EMBL" id="MBD7976960.1"/>
    </source>
</evidence>
<sequence>MNKATLTGAMLGGLLMAMPLVQAQTPGPADPIDEQGPALSPPLDGGPGSSGEDPRRRGEDRGREGLPPDTDHDGVPDADMPGTEQLPGEDLDRKMDLDMEQS</sequence>
<feature type="compositionally biased region" description="Basic and acidic residues" evidence="1">
    <location>
        <begin position="90"/>
        <end position="102"/>
    </location>
</feature>
<dbReference type="RefSeq" id="WP_251835726.1">
    <property type="nucleotide sequence ID" value="NZ_JACSQG010000002.1"/>
</dbReference>
<name>A0ABR8TMG4_9PSED</name>
<reference evidence="3 4" key="1">
    <citation type="submission" date="2020-08" db="EMBL/GenBank/DDBJ databases">
        <title>A Genomic Blueprint of the Chicken Gut Microbiome.</title>
        <authorList>
            <person name="Gilroy R."/>
            <person name="Ravi A."/>
            <person name="Getino M."/>
            <person name="Pursley I."/>
            <person name="Horton D.L."/>
            <person name="Alikhan N.-F."/>
            <person name="Baker D."/>
            <person name="Gharbi K."/>
            <person name="Hall N."/>
            <person name="Watson M."/>
            <person name="Adriaenssens E.M."/>
            <person name="Foster-Nyarko E."/>
            <person name="Jarju S."/>
            <person name="Secka A."/>
            <person name="Antonio M."/>
            <person name="Oren A."/>
            <person name="Chaudhuri R."/>
            <person name="La Ragione R.M."/>
            <person name="Hildebrand F."/>
            <person name="Pallen M.J."/>
        </authorList>
    </citation>
    <scope>NUCLEOTIDE SEQUENCE [LARGE SCALE GENOMIC DNA]</scope>
    <source>
        <strain evidence="3 4">Sa2CUA2</strain>
    </source>
</reference>